<comment type="caution">
    <text evidence="3">The sequence shown here is derived from an EMBL/GenBank/DDBJ whole genome shotgun (WGS) entry which is preliminary data.</text>
</comment>
<keyword evidence="1" id="KW-0732">Signal</keyword>
<dbReference type="Proteomes" id="UP001566132">
    <property type="component" value="Unassembled WGS sequence"/>
</dbReference>
<dbReference type="PANTHER" id="PTHR13487:SF3">
    <property type="entry name" value="REVERSION-INDUCING CYSTEINE-RICH PROTEIN WITH KAZAL MOTIFS"/>
    <property type="match status" value="1"/>
</dbReference>
<evidence type="ECO:0000313" key="4">
    <source>
        <dbReference type="Proteomes" id="UP001566132"/>
    </source>
</evidence>
<evidence type="ECO:0000256" key="1">
    <source>
        <dbReference type="SAM" id="SignalP"/>
    </source>
</evidence>
<feature type="domain" description="Kazal-like" evidence="2">
    <location>
        <begin position="633"/>
        <end position="683"/>
    </location>
</feature>
<reference evidence="3 4" key="1">
    <citation type="submission" date="2024-05" db="EMBL/GenBank/DDBJ databases">
        <title>Genetic variation in Jamaican populations of the coffee berry borer (Hypothenemus hampei).</title>
        <authorList>
            <person name="Errbii M."/>
            <person name="Myrie A."/>
        </authorList>
    </citation>
    <scope>NUCLEOTIDE SEQUENCE [LARGE SCALE GENOMIC DNA]</scope>
    <source>
        <strain evidence="3">JA-Hopewell-2020-01-JO</strain>
        <tissue evidence="3">Whole body</tissue>
    </source>
</reference>
<dbReference type="Pfam" id="PF25027">
    <property type="entry name" value="EGF1_RECK"/>
    <property type="match status" value="1"/>
</dbReference>
<feature type="domain" description="Kazal-like" evidence="2">
    <location>
        <begin position="702"/>
        <end position="757"/>
    </location>
</feature>
<evidence type="ECO:0000259" key="2">
    <source>
        <dbReference type="PROSITE" id="PS51465"/>
    </source>
</evidence>
<dbReference type="PROSITE" id="PS51465">
    <property type="entry name" value="KAZAL_2"/>
    <property type="match status" value="2"/>
</dbReference>
<dbReference type="InterPro" id="IPR055110">
    <property type="entry name" value="RECK-like_N"/>
</dbReference>
<gene>
    <name evidence="3" type="ORF">ABEB36_008354</name>
</gene>
<feature type="chain" id="PRO_5044867236" description="Kazal-like domain-containing protein" evidence="1">
    <location>
        <begin position="39"/>
        <end position="831"/>
    </location>
</feature>
<dbReference type="EMBL" id="JBDJPC010000006">
    <property type="protein sequence ID" value="KAL1497373.1"/>
    <property type="molecule type" value="Genomic_DNA"/>
</dbReference>
<dbReference type="AlphaFoldDB" id="A0ABD1ELL8"/>
<sequence>MTVIQWRPSGRPWTNFKSVLKVVTIILFCLNYCSVTSSQDLTCCAHSTGSCRTVCENVSLVQLAGDLTLRNHTVHQLQLYCSNQLVAFWECLNATINDMSRGDFWPGRRCCPLPYAESCRRACVTAASTQDLIRSCRQSDEIPFYNCVDKQLTGQSCCGTARNVNCRDACNAVFRNHWTPTKYQRQRLKDECELTNQSVLECVKDIIKVTPVKNTLKHMQCCDKSNNIKCRESCRDVLSKKTTFQEIIDGLQLGGCGLPLPQDKFWQCFIYPNRDESESNNSMEISRIEKVGMDSAKWHCCQRANSTQCSRLCSKTFTKSWATSWDDFHHRCLNHVYEESLRNCIDEVDEPCELGCDGLSFCTNFNNRPTELFRSCTFQADDTARNEVTLWQSQRNISMPGMLSLPLKSDKKCWNIWKAVACTLQIKPCSRQSHANQICRDVCLEILKQCTDWSRLSPIYSAEKMCQSLSPDDPGVSCIKVNDYLAPNAVTYPIRTGQVSSPCKGNPCDPNEICIINKDCIHGLFDCKPYNCLPSCKLGEVSQYMVPDGTYVRIPIPNNPRGCLKICKCTKNKIEECQPLLCVSLTSCLIGNIHQMHGSTFEIDCNSCSCYAGELICGKRQCENNSVGGRNTAFTTLPCNCPPHYVPVCGRNGITYPSACLAKCSGLTDADIELMSCQNPCKSSNACPIGQKCVPKQQTCLSLMHKPCKQYECINGSTNCANLPKDPVCDVDNQQYDNSCLLAHHNVKLAYRGPCLKRCHQKGQVCGINGKTYSSECAAHADMISVDYEGPCLSIGLISRSKSHQCSNVKCPKLPNDFCLGIHIHIFLPHN</sequence>
<organism evidence="3 4">
    <name type="scientific">Hypothenemus hampei</name>
    <name type="common">Coffee berry borer</name>
    <dbReference type="NCBI Taxonomy" id="57062"/>
    <lineage>
        <taxon>Eukaryota</taxon>
        <taxon>Metazoa</taxon>
        <taxon>Ecdysozoa</taxon>
        <taxon>Arthropoda</taxon>
        <taxon>Hexapoda</taxon>
        <taxon>Insecta</taxon>
        <taxon>Pterygota</taxon>
        <taxon>Neoptera</taxon>
        <taxon>Endopterygota</taxon>
        <taxon>Coleoptera</taxon>
        <taxon>Polyphaga</taxon>
        <taxon>Cucujiformia</taxon>
        <taxon>Curculionidae</taxon>
        <taxon>Scolytinae</taxon>
        <taxon>Hypothenemus</taxon>
    </lineage>
</organism>
<dbReference type="InterPro" id="IPR056978">
    <property type="entry name" value="CC4_RECK"/>
</dbReference>
<dbReference type="InterPro" id="IPR036058">
    <property type="entry name" value="Kazal_dom_sf"/>
</dbReference>
<dbReference type="InterPro" id="IPR056977">
    <property type="entry name" value="FnI_RECK"/>
</dbReference>
<dbReference type="SMART" id="SM00280">
    <property type="entry name" value="KAZAL"/>
    <property type="match status" value="3"/>
</dbReference>
<dbReference type="InterPro" id="IPR002350">
    <property type="entry name" value="Kazal_dom"/>
</dbReference>
<dbReference type="Pfam" id="PF23298">
    <property type="entry name" value="FZ_RECK"/>
    <property type="match status" value="1"/>
</dbReference>
<dbReference type="InterPro" id="IPR056979">
    <property type="entry name" value="FZ_RECK"/>
</dbReference>
<protein>
    <recommendedName>
        <fullName evidence="2">Kazal-like domain-containing protein</fullName>
    </recommendedName>
</protein>
<evidence type="ECO:0000313" key="3">
    <source>
        <dbReference type="EMBL" id="KAL1497373.1"/>
    </source>
</evidence>
<dbReference type="Pfam" id="PF23332">
    <property type="entry name" value="CC4_RECK"/>
    <property type="match status" value="2"/>
</dbReference>
<dbReference type="PROSITE" id="PS00282">
    <property type="entry name" value="KAZAL_1"/>
    <property type="match status" value="1"/>
</dbReference>
<dbReference type="Pfam" id="PF07648">
    <property type="entry name" value="Kazal_2"/>
    <property type="match status" value="3"/>
</dbReference>
<dbReference type="InterPro" id="IPR056976">
    <property type="entry name" value="EGF1_RECK"/>
</dbReference>
<dbReference type="Gene3D" id="3.30.60.30">
    <property type="match status" value="3"/>
</dbReference>
<dbReference type="InterPro" id="IPR039016">
    <property type="entry name" value="RECK"/>
</dbReference>
<proteinExistence type="predicted"/>
<dbReference type="PANTHER" id="PTHR13487">
    <property type="entry name" value="SERINE PROTEASE INHIBITOR"/>
    <property type="match status" value="1"/>
</dbReference>
<name>A0ABD1ELL8_HYPHA</name>
<dbReference type="Pfam" id="PF25028">
    <property type="entry name" value="FnI_RECK"/>
    <property type="match status" value="1"/>
</dbReference>
<feature type="signal peptide" evidence="1">
    <location>
        <begin position="1"/>
        <end position="38"/>
    </location>
</feature>
<dbReference type="Pfam" id="PF22961">
    <property type="entry name" value="RECK-like_N"/>
    <property type="match status" value="1"/>
</dbReference>
<accession>A0ABD1ELL8</accession>
<keyword evidence="4" id="KW-1185">Reference proteome</keyword>
<dbReference type="SUPFAM" id="SSF100895">
    <property type="entry name" value="Kazal-type serine protease inhibitors"/>
    <property type="match status" value="3"/>
</dbReference>